<evidence type="ECO:0000313" key="4">
    <source>
        <dbReference type="Proteomes" id="UP000663891"/>
    </source>
</evidence>
<keyword evidence="1" id="KW-0732">Signal</keyword>
<organism evidence="2 4">
    <name type="scientific">Adineta steineri</name>
    <dbReference type="NCBI Taxonomy" id="433720"/>
    <lineage>
        <taxon>Eukaryota</taxon>
        <taxon>Metazoa</taxon>
        <taxon>Spiralia</taxon>
        <taxon>Gnathifera</taxon>
        <taxon>Rotifera</taxon>
        <taxon>Eurotatoria</taxon>
        <taxon>Bdelloidea</taxon>
        <taxon>Adinetida</taxon>
        <taxon>Adinetidae</taxon>
        <taxon>Adineta</taxon>
    </lineage>
</organism>
<evidence type="ECO:0000313" key="3">
    <source>
        <dbReference type="EMBL" id="CAF3853408.1"/>
    </source>
</evidence>
<dbReference type="Proteomes" id="UP000663881">
    <property type="component" value="Unassembled WGS sequence"/>
</dbReference>
<name>A0A813W0U5_9BILA</name>
<comment type="caution">
    <text evidence="2">The sequence shown here is derived from an EMBL/GenBank/DDBJ whole genome shotgun (WGS) entry which is preliminary data.</text>
</comment>
<dbReference type="AlphaFoldDB" id="A0A813W0U5"/>
<reference evidence="2" key="1">
    <citation type="submission" date="2021-02" db="EMBL/GenBank/DDBJ databases">
        <authorList>
            <person name="Nowell W R."/>
        </authorList>
    </citation>
    <scope>NUCLEOTIDE SEQUENCE</scope>
</reference>
<proteinExistence type="predicted"/>
<dbReference type="EMBL" id="CAJNON010000040">
    <property type="protein sequence ID" value="CAF0848091.1"/>
    <property type="molecule type" value="Genomic_DNA"/>
</dbReference>
<dbReference type="Proteomes" id="UP000663891">
    <property type="component" value="Unassembled WGS sequence"/>
</dbReference>
<gene>
    <name evidence="3" type="ORF">OKA104_LOCUS21629</name>
    <name evidence="2" type="ORF">VCS650_LOCUS6513</name>
</gene>
<sequence length="95" mass="10562">MATSMKLLCLFSLVIIMVNLSEGRQWSNELDNENGDDEQGYDLREVLESVSDKRGCLPVGASVDPEECDKCCKPSCGTKKAILGTKKRSEQWVCM</sequence>
<feature type="chain" id="PRO_5035598402" evidence="1">
    <location>
        <begin position="24"/>
        <end position="95"/>
    </location>
</feature>
<dbReference type="EMBL" id="CAJOAY010001516">
    <property type="protein sequence ID" value="CAF3853408.1"/>
    <property type="molecule type" value="Genomic_DNA"/>
</dbReference>
<accession>A0A813W0U5</accession>
<evidence type="ECO:0000256" key="1">
    <source>
        <dbReference type="SAM" id="SignalP"/>
    </source>
</evidence>
<feature type="signal peptide" evidence="1">
    <location>
        <begin position="1"/>
        <end position="23"/>
    </location>
</feature>
<protein>
    <submittedName>
        <fullName evidence="2">Uncharacterized protein</fullName>
    </submittedName>
</protein>
<evidence type="ECO:0000313" key="2">
    <source>
        <dbReference type="EMBL" id="CAF0848091.1"/>
    </source>
</evidence>